<comment type="caution">
    <text evidence="1">The sequence shown here is derived from an EMBL/GenBank/DDBJ whole genome shotgun (WGS) entry which is preliminary data.</text>
</comment>
<sequence>MVLLLQLTIQQYEAADIAGTEQLFIGLRFFVTREESLCFVSLDDIDAETNAGMIVEQ</sequence>
<evidence type="ECO:0000313" key="2">
    <source>
        <dbReference type="Proteomes" id="UP000828390"/>
    </source>
</evidence>
<name>A0A9D4RSF1_DREPO</name>
<accession>A0A9D4RSF1</accession>
<dbReference type="AlphaFoldDB" id="A0A9D4RSF1"/>
<protein>
    <submittedName>
        <fullName evidence="1">Uncharacterized protein</fullName>
    </submittedName>
</protein>
<proteinExistence type="predicted"/>
<dbReference type="Proteomes" id="UP000828390">
    <property type="component" value="Unassembled WGS sequence"/>
</dbReference>
<reference evidence="1" key="1">
    <citation type="journal article" date="2019" name="bioRxiv">
        <title>The Genome of the Zebra Mussel, Dreissena polymorpha: A Resource for Invasive Species Research.</title>
        <authorList>
            <person name="McCartney M.A."/>
            <person name="Auch B."/>
            <person name="Kono T."/>
            <person name="Mallez S."/>
            <person name="Zhang Y."/>
            <person name="Obille A."/>
            <person name="Becker A."/>
            <person name="Abrahante J.E."/>
            <person name="Garbe J."/>
            <person name="Badalamenti J.P."/>
            <person name="Herman A."/>
            <person name="Mangelson H."/>
            <person name="Liachko I."/>
            <person name="Sullivan S."/>
            <person name="Sone E.D."/>
            <person name="Koren S."/>
            <person name="Silverstein K.A.T."/>
            <person name="Beckman K.B."/>
            <person name="Gohl D.M."/>
        </authorList>
    </citation>
    <scope>NUCLEOTIDE SEQUENCE</scope>
    <source>
        <strain evidence="1">Duluth1</strain>
        <tissue evidence="1">Whole animal</tissue>
    </source>
</reference>
<reference evidence="1" key="2">
    <citation type="submission" date="2020-11" db="EMBL/GenBank/DDBJ databases">
        <authorList>
            <person name="McCartney M.A."/>
            <person name="Auch B."/>
            <person name="Kono T."/>
            <person name="Mallez S."/>
            <person name="Becker A."/>
            <person name="Gohl D.M."/>
            <person name="Silverstein K.A.T."/>
            <person name="Koren S."/>
            <person name="Bechman K.B."/>
            <person name="Herman A."/>
            <person name="Abrahante J.E."/>
            <person name="Garbe J."/>
        </authorList>
    </citation>
    <scope>NUCLEOTIDE SEQUENCE</scope>
    <source>
        <strain evidence="1">Duluth1</strain>
        <tissue evidence="1">Whole animal</tissue>
    </source>
</reference>
<keyword evidence="2" id="KW-1185">Reference proteome</keyword>
<evidence type="ECO:0000313" key="1">
    <source>
        <dbReference type="EMBL" id="KAH3876902.1"/>
    </source>
</evidence>
<organism evidence="1 2">
    <name type="scientific">Dreissena polymorpha</name>
    <name type="common">Zebra mussel</name>
    <name type="synonym">Mytilus polymorpha</name>
    <dbReference type="NCBI Taxonomy" id="45954"/>
    <lineage>
        <taxon>Eukaryota</taxon>
        <taxon>Metazoa</taxon>
        <taxon>Spiralia</taxon>
        <taxon>Lophotrochozoa</taxon>
        <taxon>Mollusca</taxon>
        <taxon>Bivalvia</taxon>
        <taxon>Autobranchia</taxon>
        <taxon>Heteroconchia</taxon>
        <taxon>Euheterodonta</taxon>
        <taxon>Imparidentia</taxon>
        <taxon>Neoheterodontei</taxon>
        <taxon>Myida</taxon>
        <taxon>Dreissenoidea</taxon>
        <taxon>Dreissenidae</taxon>
        <taxon>Dreissena</taxon>
    </lineage>
</organism>
<gene>
    <name evidence="1" type="ORF">DPMN_000754</name>
</gene>
<dbReference type="EMBL" id="JAIWYP010000001">
    <property type="protein sequence ID" value="KAH3876902.1"/>
    <property type="molecule type" value="Genomic_DNA"/>
</dbReference>